<evidence type="ECO:0000313" key="3">
    <source>
        <dbReference type="Proteomes" id="UP000226192"/>
    </source>
</evidence>
<protein>
    <submittedName>
        <fullName evidence="2">Uncharacterized protein</fullName>
    </submittedName>
</protein>
<evidence type="ECO:0000256" key="1">
    <source>
        <dbReference type="SAM" id="MobiDB-lite"/>
    </source>
</evidence>
<name>A0A2C5YA48_9HYPO</name>
<proteinExistence type="predicted"/>
<feature type="region of interest" description="Disordered" evidence="1">
    <location>
        <begin position="90"/>
        <end position="115"/>
    </location>
</feature>
<feature type="compositionally biased region" description="Polar residues" evidence="1">
    <location>
        <begin position="287"/>
        <end position="297"/>
    </location>
</feature>
<evidence type="ECO:0000313" key="2">
    <source>
        <dbReference type="EMBL" id="PHH66375.1"/>
    </source>
</evidence>
<dbReference type="EMBL" id="NJET01000008">
    <property type="protein sequence ID" value="PHH66375.1"/>
    <property type="molecule type" value="Genomic_DNA"/>
</dbReference>
<comment type="caution">
    <text evidence="2">The sequence shown here is derived from an EMBL/GenBank/DDBJ whole genome shotgun (WGS) entry which is preliminary data.</text>
</comment>
<accession>A0A2C5YA48</accession>
<feature type="region of interest" description="Disordered" evidence="1">
    <location>
        <begin position="287"/>
        <end position="311"/>
    </location>
</feature>
<organism evidence="2 3">
    <name type="scientific">Ophiocordyceps australis</name>
    <dbReference type="NCBI Taxonomy" id="1399860"/>
    <lineage>
        <taxon>Eukaryota</taxon>
        <taxon>Fungi</taxon>
        <taxon>Dikarya</taxon>
        <taxon>Ascomycota</taxon>
        <taxon>Pezizomycotina</taxon>
        <taxon>Sordariomycetes</taxon>
        <taxon>Hypocreomycetidae</taxon>
        <taxon>Hypocreales</taxon>
        <taxon>Ophiocordycipitaceae</taxon>
        <taxon>Ophiocordyceps</taxon>
    </lineage>
</organism>
<reference evidence="2 3" key="1">
    <citation type="submission" date="2017-06" db="EMBL/GenBank/DDBJ databases">
        <title>Ant-infecting Ophiocordyceps genomes reveal a high diversity of potential behavioral manipulation genes and a possible major role for enterotoxins.</title>
        <authorList>
            <person name="De Bekker C."/>
            <person name="Evans H.C."/>
            <person name="Brachmann A."/>
            <person name="Hughes D.P."/>
        </authorList>
    </citation>
    <scope>NUCLEOTIDE SEQUENCE [LARGE SCALE GENOMIC DNA]</scope>
    <source>
        <strain evidence="2 3">Map64</strain>
    </source>
</reference>
<gene>
    <name evidence="2" type="ORF">CDD81_7430</name>
</gene>
<dbReference type="AlphaFoldDB" id="A0A2C5YA48"/>
<keyword evidence="3" id="KW-1185">Reference proteome</keyword>
<sequence length="311" mass="30972">MAPATAATKMIVATAAATKSAPRPAALRRGRCCRLPAPAWPVPLSCCSCSCAARSSRLCSGGGGARSNGGPCTGGGCSGGASNDGPCSGGPCSGGPGSSGPGSSGPGSSGPASGACNDPGDSIDTCPPRPLALALALVIVSQQSRARERFETKAMVSLLLLLLLYQPSTATTTKTISCFPSLHPSSIISPVPTPGIAANCFARVTREQANAAVLFVLGPPQDCIVAGPCHSAPKANRALFLGSQLRASRVVKGVTGMQANKPSAGAAGCCTFAAVSTTLLHGLVGSSQRLHPSQTRPPDSHEPQPVTRPPL</sequence>
<dbReference type="Proteomes" id="UP000226192">
    <property type="component" value="Unassembled WGS sequence"/>
</dbReference>
<feature type="compositionally biased region" description="Gly residues" evidence="1">
    <location>
        <begin position="90"/>
        <end position="108"/>
    </location>
</feature>